<dbReference type="AlphaFoldDB" id="A0A5M6A8G6"/>
<dbReference type="RefSeq" id="WP_149949839.1">
    <property type="nucleotide sequence ID" value="NZ_RCXI01000009.1"/>
</dbReference>
<comment type="caution">
    <text evidence="1">The sequence shown here is derived from an EMBL/GenBank/DDBJ whole genome shotgun (WGS) entry which is preliminary data.</text>
</comment>
<dbReference type="Proteomes" id="UP000325055">
    <property type="component" value="Unassembled WGS sequence"/>
</dbReference>
<organism evidence="1 2">
    <name type="scientific">Bacteroides cellulosilyticus</name>
    <dbReference type="NCBI Taxonomy" id="246787"/>
    <lineage>
        <taxon>Bacteria</taxon>
        <taxon>Pseudomonadati</taxon>
        <taxon>Bacteroidota</taxon>
        <taxon>Bacteroidia</taxon>
        <taxon>Bacteroidales</taxon>
        <taxon>Bacteroidaceae</taxon>
        <taxon>Bacteroides</taxon>
    </lineage>
</organism>
<dbReference type="EMBL" id="VVYW01000009">
    <property type="protein sequence ID" value="KAA5408696.1"/>
    <property type="molecule type" value="Genomic_DNA"/>
</dbReference>
<sequence>MEMNDFVALFAEQFDDTDASLFTADTKFKDLDEWSSLIALSVISMVDEEYDVTLKGDDIRNASTVGDLFDIVKNKI</sequence>
<name>A0A5M6A8G6_9BACE</name>
<gene>
    <name evidence="1" type="ORF">F2Y86_12925</name>
</gene>
<dbReference type="SUPFAM" id="SSF47336">
    <property type="entry name" value="ACP-like"/>
    <property type="match status" value="1"/>
</dbReference>
<dbReference type="InterPro" id="IPR036736">
    <property type="entry name" value="ACP-like_sf"/>
</dbReference>
<evidence type="ECO:0000313" key="2">
    <source>
        <dbReference type="Proteomes" id="UP000325055"/>
    </source>
</evidence>
<reference evidence="1 2" key="1">
    <citation type="journal article" date="2019" name="Nat. Med.">
        <title>A library of human gut bacterial isolates paired with longitudinal multiomics data enables mechanistic microbiome research.</title>
        <authorList>
            <person name="Poyet M."/>
            <person name="Groussin M."/>
            <person name="Gibbons S.M."/>
            <person name="Avila-Pacheco J."/>
            <person name="Jiang X."/>
            <person name="Kearney S.M."/>
            <person name="Perrotta A.R."/>
            <person name="Berdy B."/>
            <person name="Zhao S."/>
            <person name="Lieberman T.D."/>
            <person name="Swanson P.K."/>
            <person name="Smith M."/>
            <person name="Roesemann S."/>
            <person name="Alexander J.E."/>
            <person name="Rich S.A."/>
            <person name="Livny J."/>
            <person name="Vlamakis H."/>
            <person name="Clish C."/>
            <person name="Bullock K."/>
            <person name="Deik A."/>
            <person name="Scott J."/>
            <person name="Pierce K.A."/>
            <person name="Xavier R.J."/>
            <person name="Alm E.J."/>
        </authorList>
    </citation>
    <scope>NUCLEOTIDE SEQUENCE [LARGE SCALE GENOMIC DNA]</scope>
    <source>
        <strain evidence="1 2">BIOML-A7</strain>
    </source>
</reference>
<accession>A0A5M6A8G6</accession>
<evidence type="ECO:0000313" key="1">
    <source>
        <dbReference type="EMBL" id="KAA5408696.1"/>
    </source>
</evidence>
<dbReference type="Gene3D" id="1.10.1200.10">
    <property type="entry name" value="ACP-like"/>
    <property type="match status" value="1"/>
</dbReference>
<protein>
    <submittedName>
        <fullName evidence="1">Acyl carrier protein</fullName>
    </submittedName>
</protein>
<proteinExistence type="predicted"/>